<dbReference type="SUPFAM" id="SSF56672">
    <property type="entry name" value="DNA/RNA polymerases"/>
    <property type="match status" value="1"/>
</dbReference>
<evidence type="ECO:0000313" key="3">
    <source>
        <dbReference type="Proteomes" id="UP001596501"/>
    </source>
</evidence>
<keyword evidence="1" id="KW-0227">DNA damage</keyword>
<proteinExistence type="predicted"/>
<keyword evidence="3" id="KW-1185">Reference proteome</keyword>
<evidence type="ECO:0000256" key="1">
    <source>
        <dbReference type="ARBA" id="ARBA00022763"/>
    </source>
</evidence>
<dbReference type="EMBL" id="JBHTCA010000038">
    <property type="protein sequence ID" value="MFC7411601.1"/>
    <property type="molecule type" value="Genomic_DNA"/>
</dbReference>
<dbReference type="CDD" id="cd03468">
    <property type="entry name" value="PolY_like"/>
    <property type="match status" value="1"/>
</dbReference>
<accession>A0ABW2QRB5</accession>
<dbReference type="InterPro" id="IPR043502">
    <property type="entry name" value="DNA/RNA_pol_sf"/>
</dbReference>
<sequence length="446" mass="48475">MWWIALLPSPATLSPEAVLPLAWWALQWTPRVCLLDEAVLLEVSMSERLFGGRRALLQRLRVQSGAAGAQALATAPTALAALALLRQLDAGTSAAAGAEPASLLPATGCGIRRLAVTLDALPLGHLSAARPHAPTLHQLGCRTLGEVRALPRDGLARRFGADLLNALDQAYGQRAESHQWVSLPERFEQRLECPSAVEQAQGLLFGAQRLLNALQAWLAARQSGVLAFTLHWEHDRVRRSELRGGQLALRTAHATRDMAHLTRLLAEHLARTTLAAPATALRLVADEVAPLPTTSLSLLPGERPAGGEAWGQLLERLAARLGPQQVLQGLLCADHRPEAMARWAPASVARQATAPALPPTLAWQPPWLLREPVRLAVVQERPVYQGPLQLLTGPQRVESGWWVDERCDAGPVQRDYHVALSPQAGLVWIFLLRGKEPAWFLHGIYG</sequence>
<organism evidence="2 3">
    <name type="scientific">Hydrogenophaga atypica</name>
    <dbReference type="NCBI Taxonomy" id="249409"/>
    <lineage>
        <taxon>Bacteria</taxon>
        <taxon>Pseudomonadati</taxon>
        <taxon>Pseudomonadota</taxon>
        <taxon>Betaproteobacteria</taxon>
        <taxon>Burkholderiales</taxon>
        <taxon>Comamonadaceae</taxon>
        <taxon>Hydrogenophaga</taxon>
    </lineage>
</organism>
<dbReference type="RefSeq" id="WP_382228242.1">
    <property type="nucleotide sequence ID" value="NZ_JBHTCA010000038.1"/>
</dbReference>
<dbReference type="InterPro" id="IPR050356">
    <property type="entry name" value="SulA_CellDiv_inhibitor"/>
</dbReference>
<comment type="caution">
    <text evidence="2">The sequence shown here is derived from an EMBL/GenBank/DDBJ whole genome shotgun (WGS) entry which is preliminary data.</text>
</comment>
<name>A0ABW2QRB5_9BURK</name>
<reference evidence="3" key="1">
    <citation type="journal article" date="2019" name="Int. J. Syst. Evol. Microbiol.">
        <title>The Global Catalogue of Microorganisms (GCM) 10K type strain sequencing project: providing services to taxonomists for standard genome sequencing and annotation.</title>
        <authorList>
            <consortium name="The Broad Institute Genomics Platform"/>
            <consortium name="The Broad Institute Genome Sequencing Center for Infectious Disease"/>
            <person name="Wu L."/>
            <person name="Ma J."/>
        </authorList>
    </citation>
    <scope>NUCLEOTIDE SEQUENCE [LARGE SCALE GENOMIC DNA]</scope>
    <source>
        <strain evidence="3">CGMCC 1.12371</strain>
    </source>
</reference>
<protein>
    <submittedName>
        <fullName evidence="2">Y-family DNA polymerase</fullName>
    </submittedName>
</protein>
<dbReference type="Proteomes" id="UP001596501">
    <property type="component" value="Unassembled WGS sequence"/>
</dbReference>
<evidence type="ECO:0000313" key="2">
    <source>
        <dbReference type="EMBL" id="MFC7411601.1"/>
    </source>
</evidence>
<gene>
    <name evidence="2" type="ORF">ACFQPB_22330</name>
</gene>
<dbReference type="PANTHER" id="PTHR35369">
    <property type="entry name" value="BLR3025 PROTEIN-RELATED"/>
    <property type="match status" value="1"/>
</dbReference>
<dbReference type="PANTHER" id="PTHR35369:SF2">
    <property type="entry name" value="BLR3025 PROTEIN"/>
    <property type="match status" value="1"/>
</dbReference>